<evidence type="ECO:0000313" key="1">
    <source>
        <dbReference type="EMBL" id="RIA93409.1"/>
    </source>
</evidence>
<reference evidence="1 2" key="1">
    <citation type="submission" date="2018-06" db="EMBL/GenBank/DDBJ databases">
        <title>Comparative genomics reveals the genomic features of Rhizophagus irregularis, R. cerebriforme, R. diaphanum and Gigaspora rosea, and their symbiotic lifestyle signature.</title>
        <authorList>
            <person name="Morin E."/>
            <person name="San Clemente H."/>
            <person name="Chen E.C.H."/>
            <person name="De La Providencia I."/>
            <person name="Hainaut M."/>
            <person name="Kuo A."/>
            <person name="Kohler A."/>
            <person name="Murat C."/>
            <person name="Tang N."/>
            <person name="Roy S."/>
            <person name="Loubradou J."/>
            <person name="Henrissat B."/>
            <person name="Grigoriev I.V."/>
            <person name="Corradi N."/>
            <person name="Roux C."/>
            <person name="Martin F.M."/>
        </authorList>
    </citation>
    <scope>NUCLEOTIDE SEQUENCE [LARGE SCALE GENOMIC DNA]</scope>
    <source>
        <strain evidence="1 2">DAOM 227022</strain>
    </source>
</reference>
<name>A0A397T7X5_9GLOM</name>
<dbReference type="EMBL" id="QKYT01000104">
    <property type="protein sequence ID" value="RIA93409.1"/>
    <property type="molecule type" value="Genomic_DNA"/>
</dbReference>
<keyword evidence="2" id="KW-1185">Reference proteome</keyword>
<evidence type="ECO:0000313" key="2">
    <source>
        <dbReference type="Proteomes" id="UP000265703"/>
    </source>
</evidence>
<organism evidence="1 2">
    <name type="scientific">Glomus cerebriforme</name>
    <dbReference type="NCBI Taxonomy" id="658196"/>
    <lineage>
        <taxon>Eukaryota</taxon>
        <taxon>Fungi</taxon>
        <taxon>Fungi incertae sedis</taxon>
        <taxon>Mucoromycota</taxon>
        <taxon>Glomeromycotina</taxon>
        <taxon>Glomeromycetes</taxon>
        <taxon>Glomerales</taxon>
        <taxon>Glomeraceae</taxon>
        <taxon>Glomus</taxon>
    </lineage>
</organism>
<gene>
    <name evidence="1" type="ORF">C1645_819379</name>
</gene>
<sequence>MPPLSSLLTQYIVRIDIKVNKSNTKTFCKLYIKVLEEEEGQKKQEKVFAILQPNNDIPNLTLQKRSFLECISSQASLSSSSSYKINNPKAIELFKFLNPLIKLPDHHILGSDILKQTQLLGTVLLAFDEKPYVWKAVDINIKHENYTAVIDKTEIMLTELRKIEVTVCVVVTDSILAYAAVWYGNYL</sequence>
<dbReference type="Proteomes" id="UP000265703">
    <property type="component" value="Unassembled WGS sequence"/>
</dbReference>
<protein>
    <submittedName>
        <fullName evidence="1">Uncharacterized protein</fullName>
    </submittedName>
</protein>
<dbReference type="OrthoDB" id="2411751at2759"/>
<comment type="caution">
    <text evidence="1">The sequence shown here is derived from an EMBL/GenBank/DDBJ whole genome shotgun (WGS) entry which is preliminary data.</text>
</comment>
<dbReference type="STRING" id="658196.A0A397T7X5"/>
<accession>A0A397T7X5</accession>
<dbReference type="AlphaFoldDB" id="A0A397T7X5"/>
<proteinExistence type="predicted"/>